<feature type="chain" id="PRO_5009385841" description="Alkaline foam protein B" evidence="1">
    <location>
        <begin position="21"/>
        <end position="150"/>
    </location>
</feature>
<reference evidence="3" key="5">
    <citation type="submission" date="2015-06" db="UniProtKB">
        <authorList>
            <consortium name="EnsemblFungi"/>
        </authorList>
    </citation>
    <scope>IDENTIFICATION</scope>
    <source>
        <strain evidence="3">ATCC 64411</strain>
    </source>
</reference>
<dbReference type="InterPro" id="IPR006771">
    <property type="entry name" value="CetA-like"/>
</dbReference>
<evidence type="ECO:0000313" key="4">
    <source>
        <dbReference type="Proteomes" id="UP000011715"/>
    </source>
</evidence>
<dbReference type="VEuPathDB" id="FungiDB:MAPG_09319"/>
<evidence type="ECO:0000313" key="3">
    <source>
        <dbReference type="EnsemblFungi" id="MAPG_09319T0"/>
    </source>
</evidence>
<dbReference type="eggNOG" id="ENOG502SP7Z">
    <property type="taxonomic scope" value="Eukaryota"/>
</dbReference>
<dbReference type="PANTHER" id="PTHR36195">
    <property type="entry name" value="DOMAIN PROTEIN, PUTATIVE (AFU_ORTHOLOGUE AFUA_5G01990)-RELATED-RELATED"/>
    <property type="match status" value="1"/>
</dbReference>
<dbReference type="EMBL" id="ADBL01002280">
    <property type="status" value="NOT_ANNOTATED_CDS"/>
    <property type="molecule type" value="Genomic_DNA"/>
</dbReference>
<feature type="signal peptide" evidence="1">
    <location>
        <begin position="1"/>
        <end position="20"/>
    </location>
</feature>
<name>A0A0C4E9M3_MAGP6</name>
<evidence type="ECO:0008006" key="5">
    <source>
        <dbReference type="Google" id="ProtNLM"/>
    </source>
</evidence>
<reference evidence="2" key="2">
    <citation type="submission" date="2010-05" db="EMBL/GenBank/DDBJ databases">
        <title>The Genome Sequence of Magnaporthe poae strain ATCC 64411.</title>
        <authorList>
            <consortium name="The Broad Institute Genome Sequencing Platform"/>
            <consortium name="Broad Institute Genome Sequencing Center for Infectious Disease"/>
            <person name="Ma L.-J."/>
            <person name="Dead R."/>
            <person name="Young S."/>
            <person name="Zeng Q."/>
            <person name="Koehrsen M."/>
            <person name="Alvarado L."/>
            <person name="Berlin A."/>
            <person name="Chapman S.B."/>
            <person name="Chen Z."/>
            <person name="Freedman E."/>
            <person name="Gellesch M."/>
            <person name="Goldberg J."/>
            <person name="Griggs A."/>
            <person name="Gujja S."/>
            <person name="Heilman E.R."/>
            <person name="Heiman D."/>
            <person name="Hepburn T."/>
            <person name="Howarth C."/>
            <person name="Jen D."/>
            <person name="Larson L."/>
            <person name="Mehta T."/>
            <person name="Neiman D."/>
            <person name="Pearson M."/>
            <person name="Roberts A."/>
            <person name="Saif S."/>
            <person name="Shea T."/>
            <person name="Shenoy N."/>
            <person name="Sisk P."/>
            <person name="Stolte C."/>
            <person name="Sykes S."/>
            <person name="Walk T."/>
            <person name="White J."/>
            <person name="Yandava C."/>
            <person name="Haas B."/>
            <person name="Nusbaum C."/>
            <person name="Birren B."/>
        </authorList>
    </citation>
    <scope>NUCLEOTIDE SEQUENCE</scope>
    <source>
        <strain evidence="2">ATCC 64411</strain>
    </source>
</reference>
<reference evidence="3" key="4">
    <citation type="journal article" date="2015" name="G3 (Bethesda)">
        <title>Genome sequences of three phytopathogenic species of the Magnaporthaceae family of fungi.</title>
        <authorList>
            <person name="Okagaki L.H."/>
            <person name="Nunes C.C."/>
            <person name="Sailsbery J."/>
            <person name="Clay B."/>
            <person name="Brown D."/>
            <person name="John T."/>
            <person name="Oh Y."/>
            <person name="Young N."/>
            <person name="Fitzgerald M."/>
            <person name="Haas B.J."/>
            <person name="Zeng Q."/>
            <person name="Young S."/>
            <person name="Adiconis X."/>
            <person name="Fan L."/>
            <person name="Levin J.Z."/>
            <person name="Mitchell T.K."/>
            <person name="Okubara P.A."/>
            <person name="Farman M.L."/>
            <person name="Kohn L.M."/>
            <person name="Birren B."/>
            <person name="Ma L.-J."/>
            <person name="Dean R.A."/>
        </authorList>
    </citation>
    <scope>NUCLEOTIDE SEQUENCE</scope>
    <source>
        <strain evidence="3">ATCC 64411 / 73-15</strain>
    </source>
</reference>
<accession>A0A0C4E9M3</accession>
<keyword evidence="1" id="KW-0732">Signal</keyword>
<dbReference type="EnsemblFungi" id="MAPG_09319T0">
    <property type="protein sequence ID" value="MAPG_09319T0"/>
    <property type="gene ID" value="MAPG_09319"/>
</dbReference>
<reference evidence="2" key="3">
    <citation type="submission" date="2011-03" db="EMBL/GenBank/DDBJ databases">
        <title>Annotation of Magnaporthe poae ATCC 64411.</title>
        <authorList>
            <person name="Ma L.-J."/>
            <person name="Dead R."/>
            <person name="Young S.K."/>
            <person name="Zeng Q."/>
            <person name="Gargeya S."/>
            <person name="Fitzgerald M."/>
            <person name="Haas B."/>
            <person name="Abouelleil A."/>
            <person name="Alvarado L."/>
            <person name="Arachchi H.M."/>
            <person name="Berlin A."/>
            <person name="Brown A."/>
            <person name="Chapman S.B."/>
            <person name="Chen Z."/>
            <person name="Dunbar C."/>
            <person name="Freedman E."/>
            <person name="Gearin G."/>
            <person name="Gellesch M."/>
            <person name="Goldberg J."/>
            <person name="Griggs A."/>
            <person name="Gujja S."/>
            <person name="Heiman D."/>
            <person name="Howarth C."/>
            <person name="Larson L."/>
            <person name="Lui A."/>
            <person name="MacDonald P.J.P."/>
            <person name="Mehta T."/>
            <person name="Montmayeur A."/>
            <person name="Murphy C."/>
            <person name="Neiman D."/>
            <person name="Pearson M."/>
            <person name="Priest M."/>
            <person name="Roberts A."/>
            <person name="Saif S."/>
            <person name="Shea T."/>
            <person name="Shenoy N."/>
            <person name="Sisk P."/>
            <person name="Stolte C."/>
            <person name="Sykes S."/>
            <person name="Yandava C."/>
            <person name="Wortman J."/>
            <person name="Nusbaum C."/>
            <person name="Birren B."/>
        </authorList>
    </citation>
    <scope>NUCLEOTIDE SEQUENCE</scope>
    <source>
        <strain evidence="2">ATCC 64411</strain>
    </source>
</reference>
<dbReference type="OrthoDB" id="3682664at2759"/>
<sequence>MKCSAIAAAALVAVAHAGKAIVVNNCDATVYVQSFPYSGGQGAQTALQKGQTWSEDMIASGSTVKIAKTRDLAGPLFFGYSSSKNPDYAYYEFSTEWGNPFSGNRNVLSPGEGCQKFDCAANQADCYSTPVMKKVFGCPEPVDITATLCA</sequence>
<dbReference type="OMA" id="ANDAGCY"/>
<evidence type="ECO:0000313" key="2">
    <source>
        <dbReference type="EMBL" id="KLU90357.1"/>
    </source>
</evidence>
<proteinExistence type="predicted"/>
<dbReference type="Proteomes" id="UP000011715">
    <property type="component" value="Unassembled WGS sequence"/>
</dbReference>
<organism evidence="3 4">
    <name type="scientific">Magnaporthiopsis poae (strain ATCC 64411 / 73-15)</name>
    <name type="common">Kentucky bluegrass fungus</name>
    <name type="synonym">Magnaporthe poae</name>
    <dbReference type="NCBI Taxonomy" id="644358"/>
    <lineage>
        <taxon>Eukaryota</taxon>
        <taxon>Fungi</taxon>
        <taxon>Dikarya</taxon>
        <taxon>Ascomycota</taxon>
        <taxon>Pezizomycotina</taxon>
        <taxon>Sordariomycetes</taxon>
        <taxon>Sordariomycetidae</taxon>
        <taxon>Magnaporthales</taxon>
        <taxon>Magnaporthaceae</taxon>
        <taxon>Magnaporthiopsis</taxon>
    </lineage>
</organism>
<protein>
    <recommendedName>
        <fullName evidence="5">Alkaline foam protein B</fullName>
    </recommendedName>
</protein>
<dbReference type="EMBL" id="GL876974">
    <property type="protein sequence ID" value="KLU90357.1"/>
    <property type="molecule type" value="Genomic_DNA"/>
</dbReference>
<gene>
    <name evidence="2" type="ORF">MAPG_09319</name>
</gene>
<reference evidence="4" key="1">
    <citation type="submission" date="2010-05" db="EMBL/GenBank/DDBJ databases">
        <title>The genome sequence of Magnaporthe poae strain ATCC 64411.</title>
        <authorList>
            <person name="Ma L.-J."/>
            <person name="Dead R."/>
            <person name="Young S."/>
            <person name="Zeng Q."/>
            <person name="Koehrsen M."/>
            <person name="Alvarado L."/>
            <person name="Berlin A."/>
            <person name="Chapman S.B."/>
            <person name="Chen Z."/>
            <person name="Freedman E."/>
            <person name="Gellesch M."/>
            <person name="Goldberg J."/>
            <person name="Griggs A."/>
            <person name="Gujja S."/>
            <person name="Heilman E.R."/>
            <person name="Heiman D."/>
            <person name="Hepburn T."/>
            <person name="Howarth C."/>
            <person name="Jen D."/>
            <person name="Larson L."/>
            <person name="Mehta T."/>
            <person name="Neiman D."/>
            <person name="Pearson M."/>
            <person name="Roberts A."/>
            <person name="Saif S."/>
            <person name="Shea T."/>
            <person name="Shenoy N."/>
            <person name="Sisk P."/>
            <person name="Stolte C."/>
            <person name="Sykes S."/>
            <person name="Walk T."/>
            <person name="White J."/>
            <person name="Yandava C."/>
            <person name="Haas B."/>
            <person name="Nusbaum C."/>
            <person name="Birren B."/>
        </authorList>
    </citation>
    <scope>NUCLEOTIDE SEQUENCE [LARGE SCALE GENOMIC DNA]</scope>
    <source>
        <strain evidence="4">ATCC 64411 / 73-15</strain>
    </source>
</reference>
<dbReference type="PANTHER" id="PTHR36195:SF4">
    <property type="entry name" value="DOMAIN PROTEIN, PUTATIVE (AFU_ORTHOLOGUE AFUA_5G01990)-RELATED"/>
    <property type="match status" value="1"/>
</dbReference>
<keyword evidence="4" id="KW-1185">Reference proteome</keyword>
<dbReference type="Pfam" id="PF04681">
    <property type="entry name" value="Bys1"/>
    <property type="match status" value="1"/>
</dbReference>
<dbReference type="AlphaFoldDB" id="A0A0C4E9M3"/>
<evidence type="ECO:0000256" key="1">
    <source>
        <dbReference type="SAM" id="SignalP"/>
    </source>
</evidence>